<evidence type="ECO:0000313" key="2">
    <source>
        <dbReference type="Proteomes" id="UP001175228"/>
    </source>
</evidence>
<name>A0AA39UQW3_9AGAR</name>
<dbReference type="EMBL" id="JAUEPU010000010">
    <property type="protein sequence ID" value="KAK0498943.1"/>
    <property type="molecule type" value="Genomic_DNA"/>
</dbReference>
<dbReference type="AlphaFoldDB" id="A0AA39UQW3"/>
<dbReference type="Proteomes" id="UP001175228">
    <property type="component" value="Unassembled WGS sequence"/>
</dbReference>
<comment type="caution">
    <text evidence="1">The sequence shown here is derived from an EMBL/GenBank/DDBJ whole genome shotgun (WGS) entry which is preliminary data.</text>
</comment>
<gene>
    <name evidence="1" type="ORF">EDD18DRAFT_1330178</name>
</gene>
<keyword evidence="2" id="KW-1185">Reference proteome</keyword>
<reference evidence="1" key="1">
    <citation type="submission" date="2023-06" db="EMBL/GenBank/DDBJ databases">
        <authorList>
            <consortium name="Lawrence Berkeley National Laboratory"/>
            <person name="Ahrendt S."/>
            <person name="Sahu N."/>
            <person name="Indic B."/>
            <person name="Wong-Bajracharya J."/>
            <person name="Merenyi Z."/>
            <person name="Ke H.-M."/>
            <person name="Monk M."/>
            <person name="Kocsube S."/>
            <person name="Drula E."/>
            <person name="Lipzen A."/>
            <person name="Balint B."/>
            <person name="Henrissat B."/>
            <person name="Andreopoulos B."/>
            <person name="Martin F.M."/>
            <person name="Harder C.B."/>
            <person name="Rigling D."/>
            <person name="Ford K.L."/>
            <person name="Foster G.D."/>
            <person name="Pangilinan J."/>
            <person name="Papanicolaou A."/>
            <person name="Barry K."/>
            <person name="LaButti K."/>
            <person name="Viragh M."/>
            <person name="Koriabine M."/>
            <person name="Yan M."/>
            <person name="Riley R."/>
            <person name="Champramary S."/>
            <person name="Plett K.L."/>
            <person name="Tsai I.J."/>
            <person name="Slot J."/>
            <person name="Sipos G."/>
            <person name="Plett J."/>
            <person name="Nagy L.G."/>
            <person name="Grigoriev I.V."/>
        </authorList>
    </citation>
    <scope>NUCLEOTIDE SEQUENCE</scope>
    <source>
        <strain evidence="1">HWK02</strain>
    </source>
</reference>
<proteinExistence type="predicted"/>
<protein>
    <submittedName>
        <fullName evidence="1">Uncharacterized protein</fullName>
    </submittedName>
</protein>
<accession>A0AA39UQW3</accession>
<organism evidence="1 2">
    <name type="scientific">Armillaria luteobubalina</name>
    <dbReference type="NCBI Taxonomy" id="153913"/>
    <lineage>
        <taxon>Eukaryota</taxon>
        <taxon>Fungi</taxon>
        <taxon>Dikarya</taxon>
        <taxon>Basidiomycota</taxon>
        <taxon>Agaricomycotina</taxon>
        <taxon>Agaricomycetes</taxon>
        <taxon>Agaricomycetidae</taxon>
        <taxon>Agaricales</taxon>
        <taxon>Marasmiineae</taxon>
        <taxon>Physalacriaceae</taxon>
        <taxon>Armillaria</taxon>
    </lineage>
</organism>
<evidence type="ECO:0000313" key="1">
    <source>
        <dbReference type="EMBL" id="KAK0498943.1"/>
    </source>
</evidence>
<sequence>MFDQHNYDLPPTGDIPAEERICYAHSQLQTDGNVGIQVIRADASQILDAFMGPRHHHLKRTSASPLLSSFICQKWPVSRLDHLPTSISHESASDTAKPDCVVMFSNWMGNGPMFLMHYCILAINCGSVPVLPPSVPGQLPVIVMNANTDVIPFWIFYATLVYFYNHDQSQLFVTVFGRTSCWEYAHLFPAGQRKTSTPPAMIADDILEDIAMCLTQEELELLETNIQGFSYTQLSLDISDLGFQEVVSAACTIVNKARSLRSRMFFSD</sequence>